<feature type="domain" description="MacB-like periplasmic core" evidence="9">
    <location>
        <begin position="21"/>
        <end position="246"/>
    </location>
</feature>
<dbReference type="AlphaFoldDB" id="A0A1H2Z5Z5"/>
<dbReference type="Pfam" id="PF02687">
    <property type="entry name" value="FtsX"/>
    <property type="match status" value="1"/>
</dbReference>
<protein>
    <submittedName>
        <fullName evidence="10">Putative ABC transport system permease protein</fullName>
    </submittedName>
</protein>
<reference evidence="10 11" key="1">
    <citation type="submission" date="2016-10" db="EMBL/GenBank/DDBJ databases">
        <authorList>
            <person name="de Groot N.N."/>
        </authorList>
    </citation>
    <scope>NUCLEOTIDE SEQUENCE [LARGE SCALE GENOMIC DNA]</scope>
    <source>
        <strain evidence="10 11">Nm110</strain>
    </source>
</reference>
<dbReference type="PANTHER" id="PTHR30572">
    <property type="entry name" value="MEMBRANE COMPONENT OF TRANSPORTER-RELATED"/>
    <property type="match status" value="1"/>
</dbReference>
<comment type="subcellular location">
    <subcellularLocation>
        <location evidence="1">Cell membrane</location>
        <topology evidence="1">Multi-pass membrane protein</topology>
    </subcellularLocation>
</comment>
<dbReference type="InterPro" id="IPR050250">
    <property type="entry name" value="Macrolide_Exporter_MacB"/>
</dbReference>
<dbReference type="EMBL" id="FNNH01000066">
    <property type="protein sequence ID" value="SDX12755.1"/>
    <property type="molecule type" value="Genomic_DNA"/>
</dbReference>
<dbReference type="GO" id="GO:0022857">
    <property type="term" value="F:transmembrane transporter activity"/>
    <property type="evidence" value="ECO:0007669"/>
    <property type="project" value="TreeGrafter"/>
</dbReference>
<evidence type="ECO:0000313" key="11">
    <source>
        <dbReference type="Proteomes" id="UP000183454"/>
    </source>
</evidence>
<keyword evidence="2" id="KW-1003">Cell membrane</keyword>
<evidence type="ECO:0000259" key="8">
    <source>
        <dbReference type="Pfam" id="PF02687"/>
    </source>
</evidence>
<feature type="transmembrane region" description="Helical" evidence="7">
    <location>
        <begin position="327"/>
        <end position="358"/>
    </location>
</feature>
<feature type="domain" description="ABC3 transporter permease C-terminal" evidence="8">
    <location>
        <begin position="287"/>
        <end position="400"/>
    </location>
</feature>
<keyword evidence="5 7" id="KW-0472">Membrane</keyword>
<keyword evidence="3 7" id="KW-0812">Transmembrane</keyword>
<evidence type="ECO:0000256" key="7">
    <source>
        <dbReference type="SAM" id="Phobius"/>
    </source>
</evidence>
<name>A0A1H2Z5Z5_9PROT</name>
<keyword evidence="4 7" id="KW-1133">Transmembrane helix</keyword>
<dbReference type="InterPro" id="IPR025857">
    <property type="entry name" value="MacB_PCD"/>
</dbReference>
<sequence length="407" mass="43255">MNFLTITGEAFHALRVNRLRTVLTMLGMIIGVAAVVLMLSIGQGAQIHINNTIASMGSHLLLVLPGATSSGGLRFGSGTVKTLTVGDAQAIAELSSIEAAAPVISGIAQLNHGANNWSTTITGTTPDYFSVGNWSIESGAIFSEVDLRSATRVAVLGKVTAENLFGNEDPTGKIFRIANKPFLVVGVLTAKGQSLSGRDQDDNVLIPLTTAQRQILGNQFPGSIGHMLVQGKSADRMEEAETEITRLLRQRHRISDRKENDFTVRNLTAIASVASTTAKAMAWMLGAIASISLLVGGIGIMNIMLVSVTERTREIGIRMAIGASHRAILMQFLLEAMIICILGGLTGAILGISGAWMISQIVDMPIVITFSMIGLAFTFVAIIGIFFGFYPANKAASLKPVEALRYE</sequence>
<evidence type="ECO:0000256" key="6">
    <source>
        <dbReference type="ARBA" id="ARBA00038076"/>
    </source>
</evidence>
<evidence type="ECO:0000313" key="10">
    <source>
        <dbReference type="EMBL" id="SDX12755.1"/>
    </source>
</evidence>
<dbReference type="GO" id="GO:0005886">
    <property type="term" value="C:plasma membrane"/>
    <property type="evidence" value="ECO:0007669"/>
    <property type="project" value="UniProtKB-SubCell"/>
</dbReference>
<dbReference type="Proteomes" id="UP000183454">
    <property type="component" value="Unassembled WGS sequence"/>
</dbReference>
<feature type="transmembrane region" description="Helical" evidence="7">
    <location>
        <begin position="280"/>
        <end position="306"/>
    </location>
</feature>
<evidence type="ECO:0000256" key="4">
    <source>
        <dbReference type="ARBA" id="ARBA00022989"/>
    </source>
</evidence>
<evidence type="ECO:0000256" key="3">
    <source>
        <dbReference type="ARBA" id="ARBA00022692"/>
    </source>
</evidence>
<organism evidence="10 11">
    <name type="scientific">Nitrosomonas communis</name>
    <dbReference type="NCBI Taxonomy" id="44574"/>
    <lineage>
        <taxon>Bacteria</taxon>
        <taxon>Pseudomonadati</taxon>
        <taxon>Pseudomonadota</taxon>
        <taxon>Betaproteobacteria</taxon>
        <taxon>Nitrosomonadales</taxon>
        <taxon>Nitrosomonadaceae</taxon>
        <taxon>Nitrosomonas</taxon>
    </lineage>
</organism>
<evidence type="ECO:0000259" key="9">
    <source>
        <dbReference type="Pfam" id="PF12704"/>
    </source>
</evidence>
<dbReference type="Pfam" id="PF12704">
    <property type="entry name" value="MacB_PCD"/>
    <property type="match status" value="1"/>
</dbReference>
<dbReference type="PANTHER" id="PTHR30572:SF4">
    <property type="entry name" value="ABC TRANSPORTER PERMEASE YTRF"/>
    <property type="match status" value="1"/>
</dbReference>
<evidence type="ECO:0000256" key="5">
    <source>
        <dbReference type="ARBA" id="ARBA00023136"/>
    </source>
</evidence>
<dbReference type="InterPro" id="IPR003838">
    <property type="entry name" value="ABC3_permease_C"/>
</dbReference>
<evidence type="ECO:0000256" key="2">
    <source>
        <dbReference type="ARBA" id="ARBA00022475"/>
    </source>
</evidence>
<feature type="transmembrane region" description="Helical" evidence="7">
    <location>
        <begin position="21"/>
        <end position="41"/>
    </location>
</feature>
<feature type="transmembrane region" description="Helical" evidence="7">
    <location>
        <begin position="364"/>
        <end position="390"/>
    </location>
</feature>
<accession>A0A1H2Z5Z5</accession>
<evidence type="ECO:0000256" key="1">
    <source>
        <dbReference type="ARBA" id="ARBA00004651"/>
    </source>
</evidence>
<comment type="similarity">
    <text evidence="6">Belongs to the ABC-4 integral membrane protein family.</text>
</comment>
<dbReference type="RefSeq" id="WP_074668133.1">
    <property type="nucleotide sequence ID" value="NZ_FNNH01000066.1"/>
</dbReference>
<gene>
    <name evidence="10" type="ORF">SAMN05421882_10668</name>
</gene>
<proteinExistence type="inferred from homology"/>